<evidence type="ECO:0000256" key="1">
    <source>
        <dbReference type="ARBA" id="ARBA00004177"/>
    </source>
</evidence>
<dbReference type="InterPro" id="IPR005024">
    <property type="entry name" value="Snf7_fam"/>
</dbReference>
<dbReference type="OMA" id="AFIRIVM"/>
<evidence type="ECO:0000313" key="6">
    <source>
        <dbReference type="Proteomes" id="UP000017836"/>
    </source>
</evidence>
<organism evidence="5 6">
    <name type="scientific">Amborella trichopoda</name>
    <dbReference type="NCBI Taxonomy" id="13333"/>
    <lineage>
        <taxon>Eukaryota</taxon>
        <taxon>Viridiplantae</taxon>
        <taxon>Streptophyta</taxon>
        <taxon>Embryophyta</taxon>
        <taxon>Tracheophyta</taxon>
        <taxon>Spermatophyta</taxon>
        <taxon>Magnoliopsida</taxon>
        <taxon>Amborellales</taxon>
        <taxon>Amborellaceae</taxon>
        <taxon>Amborella</taxon>
    </lineage>
</organism>
<dbReference type="PANTHER" id="PTHR22761:SF10">
    <property type="entry name" value="GH13992P"/>
    <property type="match status" value="1"/>
</dbReference>
<evidence type="ECO:0008006" key="7">
    <source>
        <dbReference type="Google" id="ProtNLM"/>
    </source>
</evidence>
<dbReference type="EMBL" id="KI394940">
    <property type="protein sequence ID" value="ERN00222.1"/>
    <property type="molecule type" value="Genomic_DNA"/>
</dbReference>
<evidence type="ECO:0000256" key="3">
    <source>
        <dbReference type="ARBA" id="ARBA00022753"/>
    </source>
</evidence>
<protein>
    <recommendedName>
        <fullName evidence="7">SNF7 family protein</fullName>
    </recommendedName>
</protein>
<dbReference type="STRING" id="13333.W1NSW9"/>
<keyword evidence="3" id="KW-0967">Endosome</keyword>
<evidence type="ECO:0000313" key="5">
    <source>
        <dbReference type="EMBL" id="ERN00222.1"/>
    </source>
</evidence>
<evidence type="ECO:0000256" key="2">
    <source>
        <dbReference type="ARBA" id="ARBA00006190"/>
    </source>
</evidence>
<evidence type="ECO:0000256" key="4">
    <source>
        <dbReference type="SAM" id="Coils"/>
    </source>
</evidence>
<reference evidence="6" key="1">
    <citation type="journal article" date="2013" name="Science">
        <title>The Amborella genome and the evolution of flowering plants.</title>
        <authorList>
            <consortium name="Amborella Genome Project"/>
        </authorList>
    </citation>
    <scope>NUCLEOTIDE SEQUENCE [LARGE SCALE GENOMIC DNA]</scope>
</reference>
<dbReference type="GO" id="GO:0009898">
    <property type="term" value="C:cytoplasmic side of plasma membrane"/>
    <property type="evidence" value="ECO:0000318"/>
    <property type="project" value="GO_Central"/>
</dbReference>
<dbReference type="OrthoDB" id="5592979at2759"/>
<name>W1NSW9_AMBTC</name>
<dbReference type="GO" id="GO:0000815">
    <property type="term" value="C:ESCRT III complex"/>
    <property type="evidence" value="ECO:0000318"/>
    <property type="project" value="GO_Central"/>
</dbReference>
<dbReference type="eggNOG" id="KOG1656">
    <property type="taxonomic scope" value="Eukaryota"/>
</dbReference>
<sequence>MFSKLSGCGAAFIRIVMLVKLFMKPKRLPSTLDKLTQTIRVLEEKECALQNKIAAEVERAKEFIRTKNKRATIQCLKRKRLFEEQVEQLRDFQYRIHIQILMLEGAKAASETLDALKIGALSMQSIQRGMNIDGVKETMDRISEQIEDMRDIQEAVSVPVGLAKGFDDDDLDKELEQLERTAMEEELVQLTMGTSVLHEKKIFLEKVSNHDEELYASQEEMPLQLAM</sequence>
<keyword evidence="4" id="KW-0175">Coiled coil</keyword>
<dbReference type="GO" id="GO:0032511">
    <property type="term" value="P:late endosome to vacuole transport via multivesicular body sorting pathway"/>
    <property type="evidence" value="ECO:0000318"/>
    <property type="project" value="GO_Central"/>
</dbReference>
<comment type="similarity">
    <text evidence="2">Belongs to the SNF7 family.</text>
</comment>
<comment type="subcellular location">
    <subcellularLocation>
        <location evidence="1">Endosome</location>
    </subcellularLocation>
</comment>
<dbReference type="Pfam" id="PF03357">
    <property type="entry name" value="Snf7"/>
    <property type="match status" value="1"/>
</dbReference>
<dbReference type="PANTHER" id="PTHR22761">
    <property type="entry name" value="CHARGED MULTIVESICULAR BODY PROTEIN"/>
    <property type="match status" value="1"/>
</dbReference>
<dbReference type="Proteomes" id="UP000017836">
    <property type="component" value="Unassembled WGS sequence"/>
</dbReference>
<dbReference type="HOGENOM" id="CLU_071097_2_1_1"/>
<dbReference type="AlphaFoldDB" id="W1NSW9"/>
<dbReference type="Gene3D" id="6.10.250.1710">
    <property type="match status" value="1"/>
</dbReference>
<proteinExistence type="inferred from homology"/>
<keyword evidence="6" id="KW-1185">Reference proteome</keyword>
<feature type="coiled-coil region" evidence="4">
    <location>
        <begin position="132"/>
        <end position="188"/>
    </location>
</feature>
<dbReference type="Gramene" id="ERN00222">
    <property type="protein sequence ID" value="ERN00222"/>
    <property type="gene ID" value="AMTR_s00111p00112330"/>
</dbReference>
<dbReference type="GO" id="GO:0005771">
    <property type="term" value="C:multivesicular body"/>
    <property type="evidence" value="ECO:0000318"/>
    <property type="project" value="GO_Central"/>
</dbReference>
<accession>W1NSW9</accession>
<gene>
    <name evidence="5" type="ORF">AMTR_s00111p00112330</name>
</gene>
<dbReference type="Gene3D" id="1.10.287.1060">
    <property type="entry name" value="ESAT-6-like"/>
    <property type="match status" value="1"/>
</dbReference>
<dbReference type="GO" id="GO:0006900">
    <property type="term" value="P:vesicle budding from membrane"/>
    <property type="evidence" value="ECO:0000318"/>
    <property type="project" value="GO_Central"/>
</dbReference>